<dbReference type="Proteomes" id="UP000054266">
    <property type="component" value="Unassembled WGS sequence"/>
</dbReference>
<sequence length="275" mass="30421">MATAWFGSSPDWILKHRAQHPSAKTILLTGATAGIGLAIAKRLLSSSERHLLILTGRNLQVLRQFEREYPDRARAVQCDMADLGEVAGLVGHYEVHWRLDALILNHGTLGNCLRVAQMEGNKGEEWERVFRVNVTSCVAMISEALPWLRQAKGRIIFTSSGAAQNAYPSWGAYGASKAAINHLTMTLKNEEPDVTTVAIRPGVVDTAMQKDIRETFLSNMDEKDQQKFLSAKEQGKLLPPEKPGNVIAELAVSADKELSGLFLSWDDPKLKDYVK</sequence>
<dbReference type="InterPro" id="IPR036291">
    <property type="entry name" value="NAD(P)-bd_dom_sf"/>
</dbReference>
<dbReference type="SMART" id="SM00822">
    <property type="entry name" value="PKS_KR"/>
    <property type="match status" value="1"/>
</dbReference>
<accession>A0A0D2G3N3</accession>
<dbReference type="GO" id="GO:0050664">
    <property type="term" value="F:oxidoreductase activity, acting on NAD(P)H, oxygen as acceptor"/>
    <property type="evidence" value="ECO:0007669"/>
    <property type="project" value="TreeGrafter"/>
</dbReference>
<reference evidence="4 5" key="1">
    <citation type="submission" date="2015-01" db="EMBL/GenBank/DDBJ databases">
        <title>The Genome Sequence of Capronia semiimmersa CBS27337.</title>
        <authorList>
            <consortium name="The Broad Institute Genomics Platform"/>
            <person name="Cuomo C."/>
            <person name="de Hoog S."/>
            <person name="Gorbushina A."/>
            <person name="Stielow B."/>
            <person name="Teixiera M."/>
            <person name="Abouelleil A."/>
            <person name="Chapman S.B."/>
            <person name="Priest M."/>
            <person name="Young S.K."/>
            <person name="Wortman J."/>
            <person name="Nusbaum C."/>
            <person name="Birren B."/>
        </authorList>
    </citation>
    <scope>NUCLEOTIDE SEQUENCE [LARGE SCALE GENOMIC DNA]</scope>
    <source>
        <strain evidence="4 5">CBS 27337</strain>
    </source>
</reference>
<dbReference type="PRINTS" id="PR00081">
    <property type="entry name" value="GDHRDH"/>
</dbReference>
<dbReference type="InterPro" id="IPR002347">
    <property type="entry name" value="SDR_fam"/>
</dbReference>
<keyword evidence="5" id="KW-1185">Reference proteome</keyword>
<feature type="domain" description="Ketoreductase" evidence="3">
    <location>
        <begin position="24"/>
        <end position="207"/>
    </location>
</feature>
<dbReference type="EMBL" id="KN846959">
    <property type="protein sequence ID" value="KIW66669.1"/>
    <property type="molecule type" value="Genomic_DNA"/>
</dbReference>
<evidence type="ECO:0000259" key="3">
    <source>
        <dbReference type="SMART" id="SM00822"/>
    </source>
</evidence>
<dbReference type="SUPFAM" id="SSF51735">
    <property type="entry name" value="NAD(P)-binding Rossmann-fold domains"/>
    <property type="match status" value="1"/>
</dbReference>
<dbReference type="GO" id="GO:0016616">
    <property type="term" value="F:oxidoreductase activity, acting on the CH-OH group of donors, NAD or NADP as acceptor"/>
    <property type="evidence" value="ECO:0007669"/>
    <property type="project" value="UniProtKB-ARBA"/>
</dbReference>
<dbReference type="AlphaFoldDB" id="A0A0D2G3N3"/>
<evidence type="ECO:0000313" key="4">
    <source>
        <dbReference type="EMBL" id="KIW66669.1"/>
    </source>
</evidence>
<dbReference type="PANTHER" id="PTHR43008:SF8">
    <property type="entry name" value="BENZIL REDUCTASE ((S)-BENZOIN FORMING) IRC24"/>
    <property type="match status" value="1"/>
</dbReference>
<organism evidence="4 5">
    <name type="scientific">Phialophora macrospora</name>
    <dbReference type="NCBI Taxonomy" id="1851006"/>
    <lineage>
        <taxon>Eukaryota</taxon>
        <taxon>Fungi</taxon>
        <taxon>Dikarya</taxon>
        <taxon>Ascomycota</taxon>
        <taxon>Pezizomycotina</taxon>
        <taxon>Eurotiomycetes</taxon>
        <taxon>Chaetothyriomycetidae</taxon>
        <taxon>Chaetothyriales</taxon>
        <taxon>Herpotrichiellaceae</taxon>
        <taxon>Phialophora</taxon>
    </lineage>
</organism>
<proteinExistence type="inferred from homology"/>
<dbReference type="InterPro" id="IPR057326">
    <property type="entry name" value="KR_dom"/>
</dbReference>
<dbReference type="STRING" id="5601.A0A0D2G3N3"/>
<gene>
    <name evidence="4" type="ORF">PV04_05979</name>
</gene>
<dbReference type="Gene3D" id="3.40.50.720">
    <property type="entry name" value="NAD(P)-binding Rossmann-like Domain"/>
    <property type="match status" value="1"/>
</dbReference>
<evidence type="ECO:0000256" key="2">
    <source>
        <dbReference type="ARBA" id="ARBA00023002"/>
    </source>
</evidence>
<protein>
    <recommendedName>
        <fullName evidence="3">Ketoreductase domain-containing protein</fullName>
    </recommendedName>
</protein>
<name>A0A0D2G3N3_9EURO</name>
<dbReference type="Pfam" id="PF00106">
    <property type="entry name" value="adh_short"/>
    <property type="match status" value="1"/>
</dbReference>
<dbReference type="PANTHER" id="PTHR43008">
    <property type="entry name" value="BENZIL REDUCTASE"/>
    <property type="match status" value="1"/>
</dbReference>
<keyword evidence="2" id="KW-0560">Oxidoreductase</keyword>
<evidence type="ECO:0000256" key="1">
    <source>
        <dbReference type="ARBA" id="ARBA00006484"/>
    </source>
</evidence>
<comment type="similarity">
    <text evidence="1">Belongs to the short-chain dehydrogenases/reductases (SDR) family.</text>
</comment>
<evidence type="ECO:0000313" key="5">
    <source>
        <dbReference type="Proteomes" id="UP000054266"/>
    </source>
</evidence>